<evidence type="ECO:0000313" key="4">
    <source>
        <dbReference type="Proteomes" id="UP000017836"/>
    </source>
</evidence>
<dbReference type="Pfam" id="PF13041">
    <property type="entry name" value="PPR_2"/>
    <property type="match status" value="2"/>
</dbReference>
<evidence type="ECO:0000256" key="1">
    <source>
        <dbReference type="ARBA" id="ARBA00022737"/>
    </source>
</evidence>
<dbReference type="NCBIfam" id="TIGR00756">
    <property type="entry name" value="PPR"/>
    <property type="match status" value="4"/>
</dbReference>
<dbReference type="InterPro" id="IPR011990">
    <property type="entry name" value="TPR-like_helical_dom_sf"/>
</dbReference>
<dbReference type="Proteomes" id="UP000017836">
    <property type="component" value="Unassembled WGS sequence"/>
</dbReference>
<organism evidence="3 4">
    <name type="scientific">Amborella trichopoda</name>
    <dbReference type="NCBI Taxonomy" id="13333"/>
    <lineage>
        <taxon>Eukaryota</taxon>
        <taxon>Viridiplantae</taxon>
        <taxon>Streptophyta</taxon>
        <taxon>Embryophyta</taxon>
        <taxon>Tracheophyta</taxon>
        <taxon>Spermatophyta</taxon>
        <taxon>Magnoliopsida</taxon>
        <taxon>Amborellales</taxon>
        <taxon>Amborellaceae</taxon>
        <taxon>Amborella</taxon>
    </lineage>
</organism>
<dbReference type="Gramene" id="ERN18511">
    <property type="protein sequence ID" value="ERN18511"/>
    <property type="gene ID" value="AMTR_s00065p00033910"/>
</dbReference>
<dbReference type="FunFam" id="1.25.40.10:FF:000196">
    <property type="entry name" value="Pentatricopeptide repeat-containing protein At4g14850"/>
    <property type="match status" value="1"/>
</dbReference>
<dbReference type="FunFam" id="1.25.40.10:FF:000442">
    <property type="entry name" value="Pentatricopeptide repeat-containing protein At3g49710"/>
    <property type="match status" value="1"/>
</dbReference>
<dbReference type="Pfam" id="PF01535">
    <property type="entry name" value="PPR"/>
    <property type="match status" value="3"/>
</dbReference>
<reference evidence="4" key="1">
    <citation type="journal article" date="2013" name="Science">
        <title>The Amborella genome and the evolution of flowering plants.</title>
        <authorList>
            <consortium name="Amborella Genome Project"/>
        </authorList>
    </citation>
    <scope>NUCLEOTIDE SEQUENCE [LARGE SCALE GENOMIC DNA]</scope>
</reference>
<proteinExistence type="predicted"/>
<feature type="repeat" description="PPR" evidence="2">
    <location>
        <begin position="241"/>
        <end position="275"/>
    </location>
</feature>
<gene>
    <name evidence="3" type="ORF">AMTR_s00065p00033910</name>
</gene>
<dbReference type="PANTHER" id="PTHR47926">
    <property type="entry name" value="PENTATRICOPEPTIDE REPEAT-CONTAINING PROTEIN"/>
    <property type="match status" value="1"/>
</dbReference>
<evidence type="ECO:0008006" key="5">
    <source>
        <dbReference type="Google" id="ProtNLM"/>
    </source>
</evidence>
<evidence type="ECO:0000256" key="2">
    <source>
        <dbReference type="PROSITE-ProRule" id="PRU00708"/>
    </source>
</evidence>
<dbReference type="InterPro" id="IPR046960">
    <property type="entry name" value="PPR_At4g14850-like_plant"/>
</dbReference>
<dbReference type="EMBL" id="KI392088">
    <property type="protein sequence ID" value="ERN18511.1"/>
    <property type="molecule type" value="Genomic_DNA"/>
</dbReference>
<dbReference type="HOGENOM" id="CLU_564252_0_0_1"/>
<dbReference type="Pfam" id="PF12854">
    <property type="entry name" value="PPR_1"/>
    <property type="match status" value="1"/>
</dbReference>
<dbReference type="PROSITE" id="PS51375">
    <property type="entry name" value="PPR"/>
    <property type="match status" value="4"/>
</dbReference>
<dbReference type="InterPro" id="IPR002885">
    <property type="entry name" value="PPR_rpt"/>
</dbReference>
<dbReference type="Gene3D" id="1.25.40.10">
    <property type="entry name" value="Tetratricopeptide repeat domain"/>
    <property type="match status" value="3"/>
</dbReference>
<dbReference type="GO" id="GO:0009451">
    <property type="term" value="P:RNA modification"/>
    <property type="evidence" value="ECO:0000318"/>
    <property type="project" value="GO_Central"/>
</dbReference>
<protein>
    <recommendedName>
        <fullName evidence="5">Pentacotripeptide-repeat region of PRORP domain-containing protein</fullName>
    </recommendedName>
</protein>
<dbReference type="GO" id="GO:0003723">
    <property type="term" value="F:RNA binding"/>
    <property type="evidence" value="ECO:0007669"/>
    <property type="project" value="InterPro"/>
</dbReference>
<name>U5CYW1_AMBTC</name>
<feature type="repeat" description="PPR" evidence="2">
    <location>
        <begin position="109"/>
        <end position="139"/>
    </location>
</feature>
<feature type="repeat" description="PPR" evidence="2">
    <location>
        <begin position="342"/>
        <end position="376"/>
    </location>
</feature>
<dbReference type="eggNOG" id="KOG4197">
    <property type="taxonomic scope" value="Eukaryota"/>
</dbReference>
<sequence>MIKPINPKNLVLLIRLNSLISKLTHLNHNTEALHLFSLHPKPDQYTIASALSACANLQNSVAGKQLHAHATVAGFRPNLNLCNSLLAFYAKCCDPNSSHQVFDEITKPDVYSWTTLLSSYTKCGMVHEACKIFDRMPETNVVSWNAIINGCAEHGHADTSLQFFREMRSSGISPDRYTYASVLSLCSCEEMVNLGMVTHGLVIRSGVLLKVSVVNSLVSMYLGFGLIEEAYWLFEEALVRDDITFNGMISGLVDQGRNVEALMVFKDMQIGPWRPSDLTFVSVLSACSSTKMVTLGDQVYALVTKSGLGSSIPVCNSAITMYSSCQDLQKAYCLFMEMTDKDLVSWNSIITGFSQLNCHLESISLFLQMRRLGVQPDEFTLGTLFAGANFLTPEFAKTIQAFASKYGFLPRTTVYNALVSAYMKLGKVSAEWASHRGLCAVLSIAGLKIETQFSNSKPLSQHLCKQVISSTWERSSLLYSETWA</sequence>
<evidence type="ECO:0000313" key="3">
    <source>
        <dbReference type="EMBL" id="ERN18511.1"/>
    </source>
</evidence>
<keyword evidence="1" id="KW-0677">Repeat</keyword>
<dbReference type="AlphaFoldDB" id="U5CYW1"/>
<keyword evidence="4" id="KW-1185">Reference proteome</keyword>
<feature type="repeat" description="PPR" evidence="2">
    <location>
        <begin position="140"/>
        <end position="174"/>
    </location>
</feature>
<dbReference type="OMA" id="CMENWYQ"/>
<accession>U5CYW1</accession>